<comment type="caution">
    <text evidence="1">The sequence shown here is derived from an EMBL/GenBank/DDBJ whole genome shotgun (WGS) entry which is preliminary data.</text>
</comment>
<proteinExistence type="predicted"/>
<sequence length="57" mass="6289">MPVVKAISILQHPPIHVSTPLRSYINRPLINISLKFSVVALSLEPGEQNTSVGERLQ</sequence>
<reference evidence="1" key="1">
    <citation type="submission" date="2020-06" db="EMBL/GenBank/DDBJ databases">
        <title>WGS assembly of Ceratodon purpureus strain R40.</title>
        <authorList>
            <person name="Carey S.B."/>
            <person name="Jenkins J."/>
            <person name="Shu S."/>
            <person name="Lovell J.T."/>
            <person name="Sreedasyam A."/>
            <person name="Maumus F."/>
            <person name="Tiley G.P."/>
            <person name="Fernandez-Pozo N."/>
            <person name="Barry K."/>
            <person name="Chen C."/>
            <person name="Wang M."/>
            <person name="Lipzen A."/>
            <person name="Daum C."/>
            <person name="Saski C.A."/>
            <person name="Payton A.C."/>
            <person name="Mcbreen J.C."/>
            <person name="Conrad R.E."/>
            <person name="Kollar L.M."/>
            <person name="Olsson S."/>
            <person name="Huttunen S."/>
            <person name="Landis J.B."/>
            <person name="Wickett N.J."/>
            <person name="Johnson M.G."/>
            <person name="Rensing S.A."/>
            <person name="Grimwood J."/>
            <person name="Schmutz J."/>
            <person name="Mcdaniel S.F."/>
        </authorList>
    </citation>
    <scope>NUCLEOTIDE SEQUENCE</scope>
    <source>
        <strain evidence="1">R40</strain>
    </source>
</reference>
<accession>A0A8T0HYG6</accession>
<keyword evidence="2" id="KW-1185">Reference proteome</keyword>
<organism evidence="1 2">
    <name type="scientific">Ceratodon purpureus</name>
    <name type="common">Fire moss</name>
    <name type="synonym">Dicranum purpureum</name>
    <dbReference type="NCBI Taxonomy" id="3225"/>
    <lineage>
        <taxon>Eukaryota</taxon>
        <taxon>Viridiplantae</taxon>
        <taxon>Streptophyta</taxon>
        <taxon>Embryophyta</taxon>
        <taxon>Bryophyta</taxon>
        <taxon>Bryophytina</taxon>
        <taxon>Bryopsida</taxon>
        <taxon>Dicranidae</taxon>
        <taxon>Pseudoditrichales</taxon>
        <taxon>Ditrichaceae</taxon>
        <taxon>Ceratodon</taxon>
    </lineage>
</organism>
<dbReference type="EMBL" id="CM026425">
    <property type="protein sequence ID" value="KAG0575916.1"/>
    <property type="molecule type" value="Genomic_DNA"/>
</dbReference>
<evidence type="ECO:0000313" key="2">
    <source>
        <dbReference type="Proteomes" id="UP000822688"/>
    </source>
</evidence>
<protein>
    <submittedName>
        <fullName evidence="1">Uncharacterized protein</fullName>
    </submittedName>
</protein>
<evidence type="ECO:0000313" key="1">
    <source>
        <dbReference type="EMBL" id="KAG0575916.1"/>
    </source>
</evidence>
<dbReference type="Proteomes" id="UP000822688">
    <property type="component" value="Chromosome 5"/>
</dbReference>
<gene>
    <name evidence="1" type="ORF">KC19_5G039700</name>
</gene>
<dbReference type="AlphaFoldDB" id="A0A8T0HYG6"/>
<name>A0A8T0HYG6_CERPU</name>